<evidence type="ECO:0000256" key="4">
    <source>
        <dbReference type="ARBA" id="ARBA00023027"/>
    </source>
</evidence>
<dbReference type="InterPro" id="IPR016064">
    <property type="entry name" value="NAD/diacylglycerol_kinase_sf"/>
</dbReference>
<protein>
    <recommendedName>
        <fullName evidence="6">NAD kinase</fullName>
        <ecNumber evidence="6">2.7.1.23</ecNumber>
    </recommendedName>
    <alternativeName>
        <fullName evidence="6">ATP-dependent NAD kinase</fullName>
    </alternativeName>
</protein>
<keyword evidence="4 6" id="KW-0520">NAD</keyword>
<comment type="subcellular location">
    <subcellularLocation>
        <location evidence="6">Cytoplasm</location>
    </subcellularLocation>
</comment>
<dbReference type="Proteomes" id="UP001193734">
    <property type="component" value="Unassembled WGS sequence"/>
</dbReference>
<dbReference type="GO" id="GO:0003951">
    <property type="term" value="F:NAD+ kinase activity"/>
    <property type="evidence" value="ECO:0007669"/>
    <property type="project" value="UniProtKB-EC"/>
</dbReference>
<feature type="binding site" evidence="6">
    <location>
        <position position="180"/>
    </location>
    <ligand>
        <name>NAD(+)</name>
        <dbReference type="ChEBI" id="CHEBI:57540"/>
    </ligand>
</feature>
<dbReference type="Pfam" id="PF20143">
    <property type="entry name" value="NAD_kinase_C"/>
    <property type="match status" value="1"/>
</dbReference>
<evidence type="ECO:0000256" key="3">
    <source>
        <dbReference type="ARBA" id="ARBA00022857"/>
    </source>
</evidence>
<dbReference type="InterPro" id="IPR002504">
    <property type="entry name" value="NADK"/>
</dbReference>
<feature type="binding site" evidence="6">
    <location>
        <position position="215"/>
    </location>
    <ligand>
        <name>NAD(+)</name>
        <dbReference type="ChEBI" id="CHEBI:57540"/>
    </ligand>
</feature>
<feature type="binding site" evidence="6">
    <location>
        <begin position="150"/>
        <end position="151"/>
    </location>
    <ligand>
        <name>NAD(+)</name>
        <dbReference type="ChEBI" id="CHEBI:57540"/>
    </ligand>
</feature>
<dbReference type="InterPro" id="IPR017438">
    <property type="entry name" value="ATP-NAD_kinase_N"/>
</dbReference>
<dbReference type="HAMAP" id="MF_00361">
    <property type="entry name" value="NAD_kinase"/>
    <property type="match status" value="1"/>
</dbReference>
<dbReference type="Gene3D" id="2.60.200.30">
    <property type="entry name" value="Probable inorganic polyphosphate/atp-NAD kinase, domain 2"/>
    <property type="match status" value="1"/>
</dbReference>
<comment type="catalytic activity">
    <reaction evidence="5 6">
        <text>NAD(+) + ATP = ADP + NADP(+) + H(+)</text>
        <dbReference type="Rhea" id="RHEA:18629"/>
        <dbReference type="ChEBI" id="CHEBI:15378"/>
        <dbReference type="ChEBI" id="CHEBI:30616"/>
        <dbReference type="ChEBI" id="CHEBI:57540"/>
        <dbReference type="ChEBI" id="CHEBI:58349"/>
        <dbReference type="ChEBI" id="CHEBI:456216"/>
        <dbReference type="EC" id="2.7.1.23"/>
    </reaction>
</comment>
<evidence type="ECO:0000256" key="6">
    <source>
        <dbReference type="HAMAP-Rule" id="MF_00361"/>
    </source>
</evidence>
<evidence type="ECO:0000256" key="5">
    <source>
        <dbReference type="ARBA" id="ARBA00047925"/>
    </source>
</evidence>
<feature type="binding site" evidence="6">
    <location>
        <begin position="77"/>
        <end position="78"/>
    </location>
    <ligand>
        <name>NAD(+)</name>
        <dbReference type="ChEBI" id="CHEBI:57540"/>
    </ligand>
</feature>
<comment type="function">
    <text evidence="6">Involved in the regulation of the intracellular balance of NAD and NADP, and is a key enzyme in the biosynthesis of NADP. Catalyzes specifically the phosphorylation on 2'-hydroxyl of the adenosine moiety of NAD to yield NADP.</text>
</comment>
<keyword evidence="2 6" id="KW-0418">Kinase</keyword>
<sequence>MTSRKLRFAIFGNTYQTKKSTAIREVIAGLASFGAGVCIDREYYDFLKASGMLVGADADVFDGDCFDADFVISMGGDGTFLKAAGRVGAKSIPIVGVNMGRLGFLTDVTTGEIDDCLKALHSGEYAVENRVVIKVETDGEPFEGSNCALNDVAILKRDNASMISIHTSVNGEYLTTYQADGLIVSTPTGSTAYSLSNGGPIIVPGTRVMSMTAVAPHSLNIRPIVIPDDAEISLAVDSRSHTFLVAIDGRSEKCHDITRLTLSKAPYSVKVVKRTGTGYFDTLRKKMMWGTDMRGNNV</sequence>
<comment type="caution">
    <text evidence="7">The sequence shown here is derived from an EMBL/GenBank/DDBJ whole genome shotgun (WGS) entry which is preliminary data.</text>
</comment>
<reference evidence="7 8" key="1">
    <citation type="submission" date="2020-05" db="EMBL/GenBank/DDBJ databases">
        <title>Distinct polysaccharide utilization as determinants for interspecies competition between intestinal Prevotella spp.</title>
        <authorList>
            <person name="Galvez E.J.C."/>
            <person name="Iljazovic A."/>
            <person name="Strowig T."/>
        </authorList>
    </citation>
    <scope>NUCLEOTIDE SEQUENCE [LARGE SCALE GENOMIC DNA]</scope>
    <source>
        <strain evidence="7 8">PROD</strain>
    </source>
</reference>
<dbReference type="GeneID" id="82158665"/>
<dbReference type="NCBIfam" id="NF002521">
    <property type="entry name" value="PRK01911.1"/>
    <property type="match status" value="1"/>
</dbReference>
<feature type="active site" description="Proton acceptor" evidence="6">
    <location>
        <position position="77"/>
    </location>
</feature>
<dbReference type="EMBL" id="JABKKE010000031">
    <property type="protein sequence ID" value="NPE15200.1"/>
    <property type="molecule type" value="Genomic_DNA"/>
</dbReference>
<gene>
    <name evidence="6" type="primary">nadK</name>
    <name evidence="7" type="ORF">HPS55_12885</name>
</gene>
<feature type="binding site" evidence="6">
    <location>
        <begin position="191"/>
        <end position="196"/>
    </location>
    <ligand>
        <name>NAD(+)</name>
        <dbReference type="ChEBI" id="CHEBI:57540"/>
    </ligand>
</feature>
<dbReference type="Gene3D" id="3.40.50.10330">
    <property type="entry name" value="Probable inorganic polyphosphate/atp-NAD kinase, domain 1"/>
    <property type="match status" value="1"/>
</dbReference>
<feature type="binding site" evidence="6">
    <location>
        <position position="82"/>
    </location>
    <ligand>
        <name>NAD(+)</name>
        <dbReference type="ChEBI" id="CHEBI:57540"/>
    </ligand>
</feature>
<dbReference type="SUPFAM" id="SSF111331">
    <property type="entry name" value="NAD kinase/diacylglycerol kinase-like"/>
    <property type="match status" value="1"/>
</dbReference>
<organism evidence="7 8">
    <name type="scientific">Xylanibacter rodentium</name>
    <dbReference type="NCBI Taxonomy" id="2736289"/>
    <lineage>
        <taxon>Bacteria</taxon>
        <taxon>Pseudomonadati</taxon>
        <taxon>Bacteroidota</taxon>
        <taxon>Bacteroidia</taxon>
        <taxon>Bacteroidales</taxon>
        <taxon>Prevotellaceae</taxon>
        <taxon>Xylanibacter</taxon>
    </lineage>
</organism>
<dbReference type="PANTHER" id="PTHR20275:SF0">
    <property type="entry name" value="NAD KINASE"/>
    <property type="match status" value="1"/>
</dbReference>
<name>A0ABX2AZT2_9BACT</name>
<keyword evidence="6" id="KW-0067">ATP-binding</keyword>
<dbReference type="RefSeq" id="WP_172178027.1">
    <property type="nucleotide sequence ID" value="NZ_CASGIA010000033.1"/>
</dbReference>
<keyword evidence="6" id="KW-0963">Cytoplasm</keyword>
<evidence type="ECO:0000256" key="2">
    <source>
        <dbReference type="ARBA" id="ARBA00022777"/>
    </source>
</evidence>
<evidence type="ECO:0000313" key="7">
    <source>
        <dbReference type="EMBL" id="NPE15200.1"/>
    </source>
</evidence>
<dbReference type="InterPro" id="IPR017437">
    <property type="entry name" value="ATP-NAD_kinase_PpnK-typ_C"/>
</dbReference>
<keyword evidence="8" id="KW-1185">Reference proteome</keyword>
<evidence type="ECO:0000313" key="8">
    <source>
        <dbReference type="Proteomes" id="UP001193734"/>
    </source>
</evidence>
<comment type="similarity">
    <text evidence="6">Belongs to the NAD kinase family.</text>
</comment>
<keyword evidence="6" id="KW-0547">Nucleotide-binding</keyword>
<keyword evidence="1 6" id="KW-0808">Transferase</keyword>
<keyword evidence="3 6" id="KW-0521">NADP</keyword>
<comment type="cofactor">
    <cofactor evidence="6">
        <name>a divalent metal cation</name>
        <dbReference type="ChEBI" id="CHEBI:60240"/>
    </cofactor>
</comment>
<proteinExistence type="inferred from homology"/>
<dbReference type="EC" id="2.7.1.23" evidence="6"/>
<comment type="caution">
    <text evidence="6">Lacks conserved residue(s) required for the propagation of feature annotation.</text>
</comment>
<evidence type="ECO:0000256" key="1">
    <source>
        <dbReference type="ARBA" id="ARBA00022679"/>
    </source>
</evidence>
<accession>A0ABX2AZT2</accession>
<dbReference type="Pfam" id="PF01513">
    <property type="entry name" value="NAD_kinase"/>
    <property type="match status" value="1"/>
</dbReference>
<dbReference type="PANTHER" id="PTHR20275">
    <property type="entry name" value="NAD KINASE"/>
    <property type="match status" value="1"/>
</dbReference>